<accession>A0A1B9NJ08</accession>
<dbReference type="GO" id="GO:0044781">
    <property type="term" value="P:bacterial-type flagellum organization"/>
    <property type="evidence" value="ECO:0007669"/>
    <property type="project" value="UniProtKB-KW"/>
</dbReference>
<evidence type="ECO:0000259" key="8">
    <source>
        <dbReference type="Pfam" id="PF02108"/>
    </source>
</evidence>
<evidence type="ECO:0000256" key="2">
    <source>
        <dbReference type="ARBA" id="ARBA00006602"/>
    </source>
</evidence>
<dbReference type="InterPro" id="IPR018035">
    <property type="entry name" value="Flagellar_FliH/T3SS_HrpE"/>
</dbReference>
<evidence type="ECO:0000256" key="6">
    <source>
        <dbReference type="ARBA" id="ARBA00023225"/>
    </source>
</evidence>
<dbReference type="STRING" id="904291.A7J15_11310"/>
<keyword evidence="6" id="KW-1006">Bacterial flagellum protein export</keyword>
<dbReference type="PANTHER" id="PTHR34982:SF1">
    <property type="entry name" value="FLAGELLAR ASSEMBLY PROTEIN FLIH"/>
    <property type="match status" value="1"/>
</dbReference>
<dbReference type="EMBL" id="LXMD01000001">
    <property type="protein sequence ID" value="OCG76564.1"/>
    <property type="molecule type" value="Genomic_DNA"/>
</dbReference>
<evidence type="ECO:0000256" key="7">
    <source>
        <dbReference type="SAM" id="Coils"/>
    </source>
</evidence>
<keyword evidence="7" id="KW-0175">Coiled coil</keyword>
<comment type="function">
    <text evidence="1">Needed for flagellar regrowth and assembly.</text>
</comment>
<gene>
    <name evidence="9" type="ORF">A7J15_11310</name>
</gene>
<evidence type="ECO:0000313" key="10">
    <source>
        <dbReference type="Proteomes" id="UP000093355"/>
    </source>
</evidence>
<name>A0A1B9NJ08_9MICO</name>
<evidence type="ECO:0000313" key="9">
    <source>
        <dbReference type="EMBL" id="OCG76564.1"/>
    </source>
</evidence>
<sequence>MVFPRITRHSAELEREFESARVRGYSAGHAAGMRVAAESAAIVREEQEREREQERIRQERRIGQALVAIDAAAASLAERECALAAASQQELERLAIELAEAILARELRDDTRAALRRVLAHVDPAEVRELRLNPVDAETLRDQAPEGVVLTPDATLAQGDAIAVLAEGRIDARIGAALDRARRALRGDDGGAP</sequence>
<keyword evidence="10" id="KW-1185">Reference proteome</keyword>
<keyword evidence="3" id="KW-0813">Transport</keyword>
<dbReference type="GO" id="GO:0015031">
    <property type="term" value="P:protein transport"/>
    <property type="evidence" value="ECO:0007669"/>
    <property type="project" value="UniProtKB-KW"/>
</dbReference>
<dbReference type="GO" id="GO:0005829">
    <property type="term" value="C:cytosol"/>
    <property type="evidence" value="ECO:0007669"/>
    <property type="project" value="TreeGrafter"/>
</dbReference>
<comment type="caution">
    <text evidence="9">The sequence shown here is derived from an EMBL/GenBank/DDBJ whole genome shotgun (WGS) entry which is preliminary data.</text>
</comment>
<proteinExistence type="inferred from homology"/>
<feature type="coiled-coil region" evidence="7">
    <location>
        <begin position="35"/>
        <end position="104"/>
    </location>
</feature>
<keyword evidence="5" id="KW-0653">Protein transport</keyword>
<organism evidence="9 10">
    <name type="scientific">Microbacterium sediminis</name>
    <dbReference type="NCBI Taxonomy" id="904291"/>
    <lineage>
        <taxon>Bacteria</taxon>
        <taxon>Bacillati</taxon>
        <taxon>Actinomycetota</taxon>
        <taxon>Actinomycetes</taxon>
        <taxon>Micrococcales</taxon>
        <taxon>Microbacteriaceae</taxon>
        <taxon>Microbacterium</taxon>
    </lineage>
</organism>
<protein>
    <recommendedName>
        <fullName evidence="8">Flagellar assembly protein FliH/Type III secretion system HrpE domain-containing protein</fullName>
    </recommendedName>
</protein>
<feature type="domain" description="Flagellar assembly protein FliH/Type III secretion system HrpE" evidence="8">
    <location>
        <begin position="70"/>
        <end position="176"/>
    </location>
</feature>
<evidence type="ECO:0000256" key="1">
    <source>
        <dbReference type="ARBA" id="ARBA00003041"/>
    </source>
</evidence>
<keyword evidence="4" id="KW-1005">Bacterial flagellum biogenesis</keyword>
<dbReference type="AlphaFoldDB" id="A0A1B9NJ08"/>
<dbReference type="PANTHER" id="PTHR34982">
    <property type="entry name" value="YOP PROTEINS TRANSLOCATION PROTEIN L"/>
    <property type="match status" value="1"/>
</dbReference>
<evidence type="ECO:0000256" key="4">
    <source>
        <dbReference type="ARBA" id="ARBA00022795"/>
    </source>
</evidence>
<dbReference type="Proteomes" id="UP000093355">
    <property type="component" value="Unassembled WGS sequence"/>
</dbReference>
<evidence type="ECO:0000256" key="5">
    <source>
        <dbReference type="ARBA" id="ARBA00022927"/>
    </source>
</evidence>
<comment type="similarity">
    <text evidence="2">Belongs to the FliH family.</text>
</comment>
<dbReference type="Pfam" id="PF02108">
    <property type="entry name" value="FliH"/>
    <property type="match status" value="1"/>
</dbReference>
<dbReference type="InterPro" id="IPR051472">
    <property type="entry name" value="T3SS_Stator/FliH"/>
</dbReference>
<evidence type="ECO:0000256" key="3">
    <source>
        <dbReference type="ARBA" id="ARBA00022448"/>
    </source>
</evidence>
<reference evidence="9 10" key="1">
    <citation type="submission" date="2016-05" db="EMBL/GenBank/DDBJ databases">
        <authorList>
            <person name="Lavstsen T."/>
            <person name="Jespersen J.S."/>
        </authorList>
    </citation>
    <scope>NUCLEOTIDE SEQUENCE [LARGE SCALE GENOMIC DNA]</scope>
    <source>
        <strain evidence="9 10">YLB-01</strain>
    </source>
</reference>